<gene>
    <name evidence="1" type="ORF">BU24DRAFT_431177</name>
</gene>
<sequence>MAVAAPDASKDSTMGKTWNTNKLGLRVGVDVVSACSAAALVAPIITAIDKGIMENASGRNTLGQSLKSSAMEILTKPTAFFGRRAFFLIFTVYSGTYITANSIDTVNSTISNKPIHTTTAGASKFFATSGSNIGLGLYKDSQFTKMFGSASSAGSRPVPLPTFALFTIRDCLTVFASFNLPTVLSPHFDARMSSEVKKYVGATSAAQFFAPAAVQLISTPLHLWGLDLYNRPGVSLPERFTRVSRDWLKSAFARMGRIVPAFGVGGVVNTKVRRNLMGKLES</sequence>
<dbReference type="InterPro" id="IPR038781">
    <property type="entry name" value="C365.16-ike"/>
</dbReference>
<evidence type="ECO:0000313" key="1">
    <source>
        <dbReference type="EMBL" id="KAF2019322.1"/>
    </source>
</evidence>
<name>A0A6A5Y1H6_9PLEO</name>
<dbReference type="GO" id="GO:0005739">
    <property type="term" value="C:mitochondrion"/>
    <property type="evidence" value="ECO:0007669"/>
    <property type="project" value="TreeGrafter"/>
</dbReference>
<dbReference type="PANTHER" id="PTHR37845:SF1">
    <property type="entry name" value="SEQUENCE ORPHAN"/>
    <property type="match status" value="1"/>
</dbReference>
<accession>A0A6A5Y1H6</accession>
<dbReference type="Proteomes" id="UP000799778">
    <property type="component" value="Unassembled WGS sequence"/>
</dbReference>
<dbReference type="OrthoDB" id="275936at2759"/>
<organism evidence="1 2">
    <name type="scientific">Aaosphaeria arxii CBS 175.79</name>
    <dbReference type="NCBI Taxonomy" id="1450172"/>
    <lineage>
        <taxon>Eukaryota</taxon>
        <taxon>Fungi</taxon>
        <taxon>Dikarya</taxon>
        <taxon>Ascomycota</taxon>
        <taxon>Pezizomycotina</taxon>
        <taxon>Dothideomycetes</taxon>
        <taxon>Pleosporomycetidae</taxon>
        <taxon>Pleosporales</taxon>
        <taxon>Pleosporales incertae sedis</taxon>
        <taxon>Aaosphaeria</taxon>
    </lineage>
</organism>
<evidence type="ECO:0008006" key="3">
    <source>
        <dbReference type="Google" id="ProtNLM"/>
    </source>
</evidence>
<keyword evidence="2" id="KW-1185">Reference proteome</keyword>
<protein>
    <recommendedName>
        <fullName evidence="3">Sequence orphan</fullName>
    </recommendedName>
</protein>
<dbReference type="PANTHER" id="PTHR37845">
    <property type="entry name" value="SEQUENCE ORPHAN"/>
    <property type="match status" value="1"/>
</dbReference>
<evidence type="ECO:0000313" key="2">
    <source>
        <dbReference type="Proteomes" id="UP000799778"/>
    </source>
</evidence>
<dbReference type="GeneID" id="54287250"/>
<dbReference type="EMBL" id="ML978067">
    <property type="protein sequence ID" value="KAF2019322.1"/>
    <property type="molecule type" value="Genomic_DNA"/>
</dbReference>
<dbReference type="AlphaFoldDB" id="A0A6A5Y1H6"/>
<reference evidence="1" key="1">
    <citation type="journal article" date="2020" name="Stud. Mycol.">
        <title>101 Dothideomycetes genomes: a test case for predicting lifestyles and emergence of pathogens.</title>
        <authorList>
            <person name="Haridas S."/>
            <person name="Albert R."/>
            <person name="Binder M."/>
            <person name="Bloem J."/>
            <person name="Labutti K."/>
            <person name="Salamov A."/>
            <person name="Andreopoulos B."/>
            <person name="Baker S."/>
            <person name="Barry K."/>
            <person name="Bills G."/>
            <person name="Bluhm B."/>
            <person name="Cannon C."/>
            <person name="Castanera R."/>
            <person name="Culley D."/>
            <person name="Daum C."/>
            <person name="Ezra D."/>
            <person name="Gonzalez J."/>
            <person name="Henrissat B."/>
            <person name="Kuo A."/>
            <person name="Liang C."/>
            <person name="Lipzen A."/>
            <person name="Lutzoni F."/>
            <person name="Magnuson J."/>
            <person name="Mondo S."/>
            <person name="Nolan M."/>
            <person name="Ohm R."/>
            <person name="Pangilinan J."/>
            <person name="Park H.-J."/>
            <person name="Ramirez L."/>
            <person name="Alfaro M."/>
            <person name="Sun H."/>
            <person name="Tritt A."/>
            <person name="Yoshinaga Y."/>
            <person name="Zwiers L.-H."/>
            <person name="Turgeon B."/>
            <person name="Goodwin S."/>
            <person name="Spatafora J."/>
            <person name="Crous P."/>
            <person name="Grigoriev I."/>
        </authorList>
    </citation>
    <scope>NUCLEOTIDE SEQUENCE</scope>
    <source>
        <strain evidence="1">CBS 175.79</strain>
    </source>
</reference>
<proteinExistence type="predicted"/>
<dbReference type="RefSeq" id="XP_033387661.1">
    <property type="nucleotide sequence ID" value="XM_033529853.1"/>
</dbReference>